<sequence length="97" mass="11317">MGKFTIELNENDKLHDTNYLDWVSKMEGILTMKNYYGLVTSTKTPEEVAENDKLEPQRRHKAAALLKINCIVRLGNKFYSNSKKAPAVFWKLTQEFY</sequence>
<dbReference type="AlphaFoldDB" id="A0A9Q3DAV2"/>
<organism evidence="1 2">
    <name type="scientific">Austropuccinia psidii MF-1</name>
    <dbReference type="NCBI Taxonomy" id="1389203"/>
    <lineage>
        <taxon>Eukaryota</taxon>
        <taxon>Fungi</taxon>
        <taxon>Dikarya</taxon>
        <taxon>Basidiomycota</taxon>
        <taxon>Pucciniomycotina</taxon>
        <taxon>Pucciniomycetes</taxon>
        <taxon>Pucciniales</taxon>
        <taxon>Sphaerophragmiaceae</taxon>
        <taxon>Austropuccinia</taxon>
    </lineage>
</organism>
<reference evidence="1" key="1">
    <citation type="submission" date="2021-03" db="EMBL/GenBank/DDBJ databases">
        <title>Draft genome sequence of rust myrtle Austropuccinia psidii MF-1, a brazilian biotype.</title>
        <authorList>
            <person name="Quecine M.C."/>
            <person name="Pachon D.M.R."/>
            <person name="Bonatelli M.L."/>
            <person name="Correr F.H."/>
            <person name="Franceschini L.M."/>
            <person name="Leite T.F."/>
            <person name="Margarido G.R.A."/>
            <person name="Almeida C.A."/>
            <person name="Ferrarezi J.A."/>
            <person name="Labate C.A."/>
        </authorList>
    </citation>
    <scope>NUCLEOTIDE SEQUENCE</scope>
    <source>
        <strain evidence="1">MF-1</strain>
    </source>
</reference>
<evidence type="ECO:0000313" key="2">
    <source>
        <dbReference type="Proteomes" id="UP000765509"/>
    </source>
</evidence>
<name>A0A9Q3DAV2_9BASI</name>
<gene>
    <name evidence="1" type="ORF">O181_036791</name>
</gene>
<keyword evidence="2" id="KW-1185">Reference proteome</keyword>
<accession>A0A9Q3DAV2</accession>
<comment type="caution">
    <text evidence="1">The sequence shown here is derived from an EMBL/GenBank/DDBJ whole genome shotgun (WGS) entry which is preliminary data.</text>
</comment>
<dbReference type="Proteomes" id="UP000765509">
    <property type="component" value="Unassembled WGS sequence"/>
</dbReference>
<proteinExistence type="predicted"/>
<protein>
    <submittedName>
        <fullName evidence="1">Uncharacterized protein</fullName>
    </submittedName>
</protein>
<dbReference type="EMBL" id="AVOT02013983">
    <property type="protein sequence ID" value="MBW0497076.1"/>
    <property type="molecule type" value="Genomic_DNA"/>
</dbReference>
<evidence type="ECO:0000313" key="1">
    <source>
        <dbReference type="EMBL" id="MBW0497076.1"/>
    </source>
</evidence>
<dbReference type="OrthoDB" id="1880601at2759"/>